<dbReference type="Pfam" id="PF02770">
    <property type="entry name" value="Acyl-CoA_dh_M"/>
    <property type="match status" value="1"/>
</dbReference>
<protein>
    <submittedName>
        <fullName evidence="9">Acyl-CoA dehydrogenase</fullName>
    </submittedName>
</protein>
<dbReference type="GO" id="GO:0006635">
    <property type="term" value="P:fatty acid beta-oxidation"/>
    <property type="evidence" value="ECO:0007669"/>
    <property type="project" value="InterPro"/>
</dbReference>
<evidence type="ECO:0000256" key="2">
    <source>
        <dbReference type="ARBA" id="ARBA00009347"/>
    </source>
</evidence>
<dbReference type="OrthoDB" id="9770681at2"/>
<dbReference type="InterPro" id="IPR045008">
    <property type="entry name" value="ACX4-like"/>
</dbReference>
<keyword evidence="5" id="KW-0560">Oxidoreductase</keyword>
<dbReference type="GO" id="GO:0003995">
    <property type="term" value="F:acyl-CoA dehydrogenase activity"/>
    <property type="evidence" value="ECO:0007669"/>
    <property type="project" value="InterPro"/>
</dbReference>
<feature type="domain" description="Acyl-CoA dehydrogenase/oxidase N-terminal" evidence="8">
    <location>
        <begin position="35"/>
        <end position="134"/>
    </location>
</feature>
<dbReference type="GO" id="GO:0050660">
    <property type="term" value="F:flavin adenine dinucleotide binding"/>
    <property type="evidence" value="ECO:0007669"/>
    <property type="project" value="InterPro"/>
</dbReference>
<keyword evidence="10" id="KW-1185">Reference proteome</keyword>
<dbReference type="RefSeq" id="WP_083091914.1">
    <property type="nucleotide sequence ID" value="NZ_LXWF01000033.1"/>
</dbReference>
<name>A0A1Y1RQH5_9MICC</name>
<keyword evidence="3 5" id="KW-0285">Flavoprotein</keyword>
<evidence type="ECO:0000256" key="5">
    <source>
        <dbReference type="RuleBase" id="RU362125"/>
    </source>
</evidence>
<dbReference type="InterPro" id="IPR009100">
    <property type="entry name" value="AcylCoA_DH/oxidase_NM_dom_sf"/>
</dbReference>
<sequence>MNTHIRGMVKNPPEKPLPFPDIDPFGVLNLLPDHEKEWFLRIRTYLQEEVRPQIVDYWNTEEFPLHLLEGLAEVGLARLETSETSWLFRGLAYAEVTRVDVSLSALVGIHNELVLGMINLLGSDQQKSDLLPKLENFQLTGAFALTEPNHGSDIAGGLETSATFDGENWVINGEKRWIGMGTIADFALVWARDTADQQIKAFIVPTDTPGYEAEKIRNKIGLRVMQNAHITLTNVKVPASAHLPGAVNFDAANEMLRNSRAWVGWQGYGIQLGIFDIARDYAITRQQFGKPLAKFQLIQKNIAEIMSNSQAALGLMMNCARMQENGTLDMVHAAMAKATTTKLARQSAWLGREIQGGNGMTTDYEMAKFFGDAEILYTYEGTYEINSLIVGRALTGYSAFV</sequence>
<dbReference type="InterPro" id="IPR037069">
    <property type="entry name" value="AcylCoA_DH/ox_N_sf"/>
</dbReference>
<evidence type="ECO:0000256" key="4">
    <source>
        <dbReference type="ARBA" id="ARBA00022827"/>
    </source>
</evidence>
<dbReference type="InterPro" id="IPR046373">
    <property type="entry name" value="Acyl-CoA_Oxase/DH_mid-dom_sf"/>
</dbReference>
<evidence type="ECO:0000256" key="3">
    <source>
        <dbReference type="ARBA" id="ARBA00022630"/>
    </source>
</evidence>
<feature type="domain" description="Acyl-CoA dehydrogenase/oxidase C-terminal" evidence="6">
    <location>
        <begin position="249"/>
        <end position="394"/>
    </location>
</feature>
<comment type="caution">
    <text evidence="9">The sequence shown here is derived from an EMBL/GenBank/DDBJ whole genome shotgun (WGS) entry which is preliminary data.</text>
</comment>
<gene>
    <name evidence="9" type="ORF">A7979_03245</name>
</gene>
<dbReference type="Gene3D" id="2.40.110.10">
    <property type="entry name" value="Butyryl-CoA Dehydrogenase, subunit A, domain 2"/>
    <property type="match status" value="1"/>
</dbReference>
<dbReference type="SUPFAM" id="SSF47203">
    <property type="entry name" value="Acyl-CoA dehydrogenase C-terminal domain-like"/>
    <property type="match status" value="1"/>
</dbReference>
<organism evidence="9 10">
    <name type="scientific">Rothia nasimurium</name>
    <dbReference type="NCBI Taxonomy" id="85336"/>
    <lineage>
        <taxon>Bacteria</taxon>
        <taxon>Bacillati</taxon>
        <taxon>Actinomycetota</taxon>
        <taxon>Actinomycetes</taxon>
        <taxon>Micrococcales</taxon>
        <taxon>Micrococcaceae</taxon>
        <taxon>Rothia</taxon>
    </lineage>
</organism>
<dbReference type="InterPro" id="IPR036250">
    <property type="entry name" value="AcylCo_DH-like_C"/>
</dbReference>
<dbReference type="Pfam" id="PF00441">
    <property type="entry name" value="Acyl-CoA_dh_1"/>
    <property type="match status" value="1"/>
</dbReference>
<dbReference type="SUPFAM" id="SSF56645">
    <property type="entry name" value="Acyl-CoA dehydrogenase NM domain-like"/>
    <property type="match status" value="1"/>
</dbReference>
<evidence type="ECO:0000259" key="7">
    <source>
        <dbReference type="Pfam" id="PF02770"/>
    </source>
</evidence>
<dbReference type="AlphaFoldDB" id="A0A1Y1RQH5"/>
<proteinExistence type="inferred from homology"/>
<accession>A0A1Y1RQH5</accession>
<dbReference type="Gene3D" id="1.10.540.10">
    <property type="entry name" value="Acyl-CoA dehydrogenase/oxidase, N-terminal domain"/>
    <property type="match status" value="1"/>
</dbReference>
<comment type="cofactor">
    <cofactor evidence="1 5">
        <name>FAD</name>
        <dbReference type="ChEBI" id="CHEBI:57692"/>
    </cofactor>
</comment>
<reference evidence="9 10" key="1">
    <citation type="submission" date="2016-05" db="EMBL/GenBank/DDBJ databases">
        <title>Draft genome sequence of a porcine commensal Rothia nasimurium.</title>
        <authorList>
            <person name="Gaiser R.A."/>
            <person name="Van Baarlen P."/>
            <person name="Wells J.M."/>
        </authorList>
    </citation>
    <scope>NUCLEOTIDE SEQUENCE [LARGE SCALE GENOMIC DNA]</scope>
    <source>
        <strain evidence="9 10">PT-32</strain>
    </source>
</reference>
<dbReference type="InterPro" id="IPR006089">
    <property type="entry name" value="Acyl-CoA_DH_CS"/>
</dbReference>
<dbReference type="InterPro" id="IPR009075">
    <property type="entry name" value="AcylCo_DH/oxidase_C"/>
</dbReference>
<evidence type="ECO:0000313" key="9">
    <source>
        <dbReference type="EMBL" id="ORC17427.1"/>
    </source>
</evidence>
<dbReference type="PANTHER" id="PTHR43188">
    <property type="entry name" value="ACYL-COENZYME A OXIDASE"/>
    <property type="match status" value="1"/>
</dbReference>
<keyword evidence="4 5" id="KW-0274">FAD</keyword>
<dbReference type="Pfam" id="PF02771">
    <property type="entry name" value="Acyl-CoA_dh_N"/>
    <property type="match status" value="1"/>
</dbReference>
<evidence type="ECO:0000313" key="10">
    <source>
        <dbReference type="Proteomes" id="UP000192359"/>
    </source>
</evidence>
<dbReference type="InterPro" id="IPR013786">
    <property type="entry name" value="AcylCoA_DH/ox_N"/>
</dbReference>
<dbReference type="Proteomes" id="UP000192359">
    <property type="component" value="Unassembled WGS sequence"/>
</dbReference>
<dbReference type="PROSITE" id="PS00073">
    <property type="entry name" value="ACYL_COA_DH_2"/>
    <property type="match status" value="1"/>
</dbReference>
<feature type="domain" description="Acyl-CoA oxidase/dehydrogenase middle" evidence="7">
    <location>
        <begin position="142"/>
        <end position="235"/>
    </location>
</feature>
<dbReference type="InterPro" id="IPR006091">
    <property type="entry name" value="Acyl-CoA_Oxase/DH_mid-dom"/>
</dbReference>
<evidence type="ECO:0000259" key="8">
    <source>
        <dbReference type="Pfam" id="PF02771"/>
    </source>
</evidence>
<dbReference type="Gene3D" id="1.20.140.10">
    <property type="entry name" value="Butyryl-CoA Dehydrogenase, subunit A, domain 3"/>
    <property type="match status" value="1"/>
</dbReference>
<dbReference type="EMBL" id="LXWF01000033">
    <property type="protein sequence ID" value="ORC17427.1"/>
    <property type="molecule type" value="Genomic_DNA"/>
</dbReference>
<evidence type="ECO:0000259" key="6">
    <source>
        <dbReference type="Pfam" id="PF00441"/>
    </source>
</evidence>
<dbReference type="PANTHER" id="PTHR43188:SF1">
    <property type="entry name" value="ACYL-COA DEHYDROGENASE"/>
    <property type="match status" value="1"/>
</dbReference>
<evidence type="ECO:0000256" key="1">
    <source>
        <dbReference type="ARBA" id="ARBA00001974"/>
    </source>
</evidence>
<comment type="similarity">
    <text evidence="2 5">Belongs to the acyl-CoA dehydrogenase family.</text>
</comment>